<feature type="region of interest" description="Disordered" evidence="2">
    <location>
        <begin position="108"/>
        <end position="128"/>
    </location>
</feature>
<dbReference type="PANTHER" id="PTHR38758">
    <property type="entry name" value="PUTATIVE-RELATED"/>
    <property type="match status" value="1"/>
</dbReference>
<feature type="compositionally biased region" description="Basic and acidic residues" evidence="2">
    <location>
        <begin position="108"/>
        <end position="122"/>
    </location>
</feature>
<keyword evidence="1" id="KW-0175">Coiled coil</keyword>
<protein>
    <submittedName>
        <fullName evidence="3">Uncharacterized protein</fullName>
    </submittedName>
</protein>
<reference evidence="3" key="3">
    <citation type="submission" date="2015-04" db="EMBL/GenBank/DDBJ databases">
        <authorList>
            <consortium name="FlyBase"/>
        </authorList>
    </citation>
    <scope>NUCLEOTIDE SEQUENCE</scope>
    <source>
        <strain evidence="3">W501</strain>
    </source>
</reference>
<name>A0A0J9U156_DROSI</name>
<evidence type="ECO:0000313" key="3">
    <source>
        <dbReference type="EMBL" id="KMY93555.1"/>
    </source>
</evidence>
<proteinExistence type="predicted"/>
<reference evidence="3" key="2">
    <citation type="submission" date="2014-06" db="EMBL/GenBank/DDBJ databases">
        <authorList>
            <person name="Hu T."/>
            <person name="Eisen M.B."/>
            <person name="Thornton K.R."/>
            <person name="Andolfatto P."/>
        </authorList>
    </citation>
    <scope>NUCLEOTIDE SEQUENCE</scope>
    <source>
        <strain evidence="3">W501</strain>
    </source>
</reference>
<dbReference type="AlphaFoldDB" id="A0A0J9U156"/>
<evidence type="ECO:0000256" key="2">
    <source>
        <dbReference type="SAM" id="MobiDB-lite"/>
    </source>
</evidence>
<dbReference type="OrthoDB" id="7858918at2759"/>
<feature type="region of interest" description="Disordered" evidence="2">
    <location>
        <begin position="933"/>
        <end position="959"/>
    </location>
</feature>
<feature type="region of interest" description="Disordered" evidence="2">
    <location>
        <begin position="388"/>
        <end position="416"/>
    </location>
</feature>
<gene>
    <name evidence="3" type="primary">Dsim\GD28213</name>
    <name evidence="3" type="ORF">Dsimw501_GD28213</name>
</gene>
<feature type="coiled-coil region" evidence="1">
    <location>
        <begin position="705"/>
        <end position="868"/>
    </location>
</feature>
<dbReference type="EMBL" id="CM002911">
    <property type="protein sequence ID" value="KMY93555.1"/>
    <property type="molecule type" value="Genomic_DNA"/>
</dbReference>
<feature type="region of interest" description="Disordered" evidence="2">
    <location>
        <begin position="160"/>
        <end position="184"/>
    </location>
</feature>
<accession>A0A0J9U156</accession>
<sequence length="1162" mass="134904">MFRRFINLPLKRLWVGHQPSPYIQPWPLVKSNGSAFSHHQTTFFQDDPPMTYDILTNDLSQTGSSPSIRQVPQKVCIVGEVHSLKVCGCRHPGSCIFISQMGRLYHKESGRGKRESRPDVCQRARRFRERSKGKINKRLRDLMNDGVDGLDKEIEKNERISQMKRSSKKKYSPSSSHRSYPDDREVYFESQKPKRTFRNFVTMLMSKGRKVRQQLQEGKDADLLRYHSDNKALMKHYKNKIKYKRQITQRQLKAKPQVPKAKYNDDSIDWTFFENSLKPQKQDAFFPFKTKSKSTGRANDKYISSHNKPILPHSLEVIKEREEKLISKAKKETEGRLPCLRESSFKLGNQKNVSRIDNKNMCVKCIEPQVPSSSAEQKVDSKRVNENIMESSSNNSSGQKTESGLKITPPDIQKPTGFYDPLKSRIPCDNNSEKKDCKAGLKPPNTAECISKMPCPRSNAANVDNQPRSCQSDNSLHKVFKNRTDNNLWCSPEKDIDKGDIKSKNEGDFSKIFSMLDDKDKLKFRVAELMARCMFLVEKRMQQDLDGSKVCNVEEKDSNVNQLVENFWRHYIQCCECQKMDVCALSKSSMLGNTEKGIINKVDIIIKQCTHIKEVIEARSLKNQCIKHGLSQSIVEELCKAKAKLENMSANEKLKTESNEFGLNRNCAIESLNDKCQERNNFVEDVLTKMSSKCKTSDKYEQDLLSKMKLVIKELQKKLAEDKQNISKKHKQNNLFSENKLNDLNKCAEEELKSKCAEEELKEKCAKEELKEKCAEEELREMCAIEELKEKCAEEELKEKCAKENLKEKCAKEELKKACAEEELKRKCAEYELKEKCAEQELKEKCALKEFRELCAEEELKQKCAEKEFKDKCSDENLKERCSLKEQQRQCEEFSLRKRCAEFALKKKCENNNGGNFLNLLGEPKKYSDEYKNSKKITTNEKPKKNSTEKDQNRSTLGKLKEKVGLTEKNNGNVNKFMSTKANKWHQSFERRKLSVKEDIQNWGLIKKILDKEDKAMRNKGLQHGKPSELEGLGIFLRSALSRPRRRPQRGLEDEHCTDDRKRFFNPRQWSLFPGLAPLYYQTLRRNPLLETNFLVRQLLPNLKPLAINDYLGVFWLHPLNSCNPFGKRCYKRDDFCMGSSFLYPFTEMGRRNFEDGIVKNN</sequence>
<organism evidence="3">
    <name type="scientific">Drosophila simulans</name>
    <name type="common">Fruit fly</name>
    <dbReference type="NCBI Taxonomy" id="7240"/>
    <lineage>
        <taxon>Eukaryota</taxon>
        <taxon>Metazoa</taxon>
        <taxon>Ecdysozoa</taxon>
        <taxon>Arthropoda</taxon>
        <taxon>Hexapoda</taxon>
        <taxon>Insecta</taxon>
        <taxon>Pterygota</taxon>
        <taxon>Neoptera</taxon>
        <taxon>Endopterygota</taxon>
        <taxon>Diptera</taxon>
        <taxon>Brachycera</taxon>
        <taxon>Muscomorpha</taxon>
        <taxon>Ephydroidea</taxon>
        <taxon>Drosophilidae</taxon>
        <taxon>Drosophila</taxon>
        <taxon>Sophophora</taxon>
    </lineage>
</organism>
<reference evidence="3" key="1">
    <citation type="journal article" date="2013" name="Genome Res.">
        <title>A second-generation assembly of the Drosophila simulans genome provides new insights into patterns of lineage-specific divergence.</title>
        <authorList>
            <person name="Hu T.T."/>
            <person name="Eisen M.B."/>
            <person name="Thornton K.R."/>
            <person name="Andolfatto P."/>
        </authorList>
    </citation>
    <scope>NUCLEOTIDE SEQUENCE [LARGE SCALE GENOMIC DNA]</scope>
    <source>
        <strain evidence="3">W501</strain>
    </source>
</reference>
<dbReference type="KEGG" id="dsi:Dsimw501_GD28213"/>
<dbReference type="PANTHER" id="PTHR38758:SF1">
    <property type="entry name" value="PROTEIN, PUTATIVE-RELATED"/>
    <property type="match status" value="1"/>
</dbReference>
<dbReference type="Proteomes" id="UP000035880">
    <property type="component" value="Chromosome 2R"/>
</dbReference>
<evidence type="ECO:0000256" key="1">
    <source>
        <dbReference type="SAM" id="Coils"/>
    </source>
</evidence>
<dbReference type="Bgee" id="FBgn0269503">
    <property type="expression patterns" value="Expressed in male reproductive system and 2 other cell types or tissues"/>
</dbReference>